<feature type="transmembrane region" description="Helical" evidence="1">
    <location>
        <begin position="18"/>
        <end position="37"/>
    </location>
</feature>
<dbReference type="Proteomes" id="UP001595724">
    <property type="component" value="Unassembled WGS sequence"/>
</dbReference>
<evidence type="ECO:0000313" key="2">
    <source>
        <dbReference type="EMBL" id="MFC3658790.1"/>
    </source>
</evidence>
<reference evidence="3" key="1">
    <citation type="journal article" date="2019" name="Int. J. Syst. Evol. Microbiol.">
        <title>The Global Catalogue of Microorganisms (GCM) 10K type strain sequencing project: providing services to taxonomists for standard genome sequencing and annotation.</title>
        <authorList>
            <consortium name="The Broad Institute Genomics Platform"/>
            <consortium name="The Broad Institute Genome Sequencing Center for Infectious Disease"/>
            <person name="Wu L."/>
            <person name="Ma J."/>
        </authorList>
    </citation>
    <scope>NUCLEOTIDE SEQUENCE [LARGE SCALE GENOMIC DNA]</scope>
    <source>
        <strain evidence="3">KCTC 42211</strain>
    </source>
</reference>
<evidence type="ECO:0000256" key="1">
    <source>
        <dbReference type="SAM" id="Phobius"/>
    </source>
</evidence>
<keyword evidence="1" id="KW-0812">Transmembrane</keyword>
<name>A0ABV7UPC1_9GAMM</name>
<comment type="caution">
    <text evidence="2">The sequence shown here is derived from an EMBL/GenBank/DDBJ whole genome shotgun (WGS) entry which is preliminary data.</text>
</comment>
<keyword evidence="1" id="KW-1133">Transmembrane helix</keyword>
<sequence>MGDRRSADPDLTLGGRCAAAFVSLLFSVPLLGLFWLLLNRWIAPVSDSVLPLSWLGAAIAGFAVLSFAWPRLGPGVVGGLCSVLMRLGRWFW</sequence>
<organism evidence="2 3">
    <name type="scientific">Luteimonas notoginsengisoli</name>
    <dbReference type="NCBI Taxonomy" id="1578200"/>
    <lineage>
        <taxon>Bacteria</taxon>
        <taxon>Pseudomonadati</taxon>
        <taxon>Pseudomonadota</taxon>
        <taxon>Gammaproteobacteria</taxon>
        <taxon>Lysobacterales</taxon>
        <taxon>Lysobacteraceae</taxon>
        <taxon>Luteimonas</taxon>
    </lineage>
</organism>
<feature type="transmembrane region" description="Helical" evidence="1">
    <location>
        <begin position="49"/>
        <end position="69"/>
    </location>
</feature>
<evidence type="ECO:0008006" key="4">
    <source>
        <dbReference type="Google" id="ProtNLM"/>
    </source>
</evidence>
<dbReference type="EMBL" id="JBHRYF010000001">
    <property type="protein sequence ID" value="MFC3658790.1"/>
    <property type="molecule type" value="Genomic_DNA"/>
</dbReference>
<dbReference type="RefSeq" id="WP_386705566.1">
    <property type="nucleotide sequence ID" value="NZ_JBHRYF010000001.1"/>
</dbReference>
<keyword evidence="3" id="KW-1185">Reference proteome</keyword>
<evidence type="ECO:0000313" key="3">
    <source>
        <dbReference type="Proteomes" id="UP001595724"/>
    </source>
</evidence>
<gene>
    <name evidence="2" type="ORF">ACFOM9_01695</name>
</gene>
<proteinExistence type="predicted"/>
<accession>A0ABV7UPC1</accession>
<keyword evidence="1" id="KW-0472">Membrane</keyword>
<protein>
    <recommendedName>
        <fullName evidence="4">DUF4175 domain-containing protein</fullName>
    </recommendedName>
</protein>